<dbReference type="SUPFAM" id="SSF53383">
    <property type="entry name" value="PLP-dependent transferases"/>
    <property type="match status" value="1"/>
</dbReference>
<evidence type="ECO:0000259" key="7">
    <source>
        <dbReference type="Pfam" id="PF00155"/>
    </source>
</evidence>
<keyword evidence="4 8" id="KW-0032">Aminotransferase</keyword>
<evidence type="ECO:0000256" key="3">
    <source>
        <dbReference type="ARBA" id="ARBA00021531"/>
    </source>
</evidence>
<evidence type="ECO:0000256" key="1">
    <source>
        <dbReference type="ARBA" id="ARBA00001933"/>
    </source>
</evidence>
<protein>
    <recommendedName>
        <fullName evidence="3">Putative 8-amino-7-oxononanoate synthase</fullName>
    </recommendedName>
</protein>
<reference evidence="9" key="1">
    <citation type="submission" date="2015-08" db="EMBL/GenBank/DDBJ databases">
        <authorList>
            <person name="Varghese N."/>
        </authorList>
    </citation>
    <scope>NUCLEOTIDE SEQUENCE [LARGE SCALE GENOMIC DNA]</scope>
    <source>
        <strain evidence="9">DSM 17901</strain>
    </source>
</reference>
<name>A0A0K6GUD4_9NEIS</name>
<keyword evidence="5 8" id="KW-0808">Transferase</keyword>
<sequence length="384" mass="41204">MKLASRLGAVAPFHVMAILERARQLEANGRDVIHLEVGEPDFATPPTIIEAGRRALAEGQVFYTPAQGIAPLREAIAAHYATAHGVHIDPRRILVTPGASAGLMLALSLFVDAGQSVLMADPTYPCNRHFVSVLGGRPHTLPVGPQTRFQPTAAMLAAAWQADTAGAMVATPGNPTGTTLSLSELSAMAKVCRSRDGMLLVDEIYQGLTYGVPAETALAVADDIIVINSFSKLFQMTGWRLGWVVVPAAWVEPALRLAQNLFLCPPAPAQHAALAAFLPETLALVETRRQILQRRRDFLLEALPGLGWHVPVVPDGAFYLYADVSAVTTDSFAYCRQVLEETGVALTPGCDFGQHEAGRYLRVAYTADEARLAEAVARLRALQG</sequence>
<dbReference type="InterPro" id="IPR015421">
    <property type="entry name" value="PyrdxlP-dep_Trfase_major"/>
</dbReference>
<evidence type="ECO:0000313" key="8">
    <source>
        <dbReference type="EMBL" id="CUA82107.1"/>
    </source>
</evidence>
<dbReference type="GO" id="GO:0030170">
    <property type="term" value="F:pyridoxal phosphate binding"/>
    <property type="evidence" value="ECO:0007669"/>
    <property type="project" value="InterPro"/>
</dbReference>
<accession>A0A0K6GUD4</accession>
<evidence type="ECO:0000256" key="4">
    <source>
        <dbReference type="ARBA" id="ARBA00022576"/>
    </source>
</evidence>
<dbReference type="CDD" id="cd00609">
    <property type="entry name" value="AAT_like"/>
    <property type="match status" value="1"/>
</dbReference>
<comment type="cofactor">
    <cofactor evidence="1">
        <name>pyridoxal 5'-phosphate</name>
        <dbReference type="ChEBI" id="CHEBI:597326"/>
    </cofactor>
</comment>
<dbReference type="Pfam" id="PF00155">
    <property type="entry name" value="Aminotran_1_2"/>
    <property type="match status" value="1"/>
</dbReference>
<dbReference type="Proteomes" id="UP000243535">
    <property type="component" value="Unassembled WGS sequence"/>
</dbReference>
<dbReference type="STRING" id="375574.GCA_001418035_00755"/>
<dbReference type="GO" id="GO:0008483">
    <property type="term" value="F:transaminase activity"/>
    <property type="evidence" value="ECO:0007669"/>
    <property type="project" value="UniProtKB-KW"/>
</dbReference>
<keyword evidence="6" id="KW-0663">Pyridoxal phosphate</keyword>
<dbReference type="InterPro" id="IPR004839">
    <property type="entry name" value="Aminotransferase_I/II_large"/>
</dbReference>
<proteinExistence type="inferred from homology"/>
<evidence type="ECO:0000313" key="9">
    <source>
        <dbReference type="Proteomes" id="UP000243535"/>
    </source>
</evidence>
<dbReference type="PANTHER" id="PTHR46383:SF2">
    <property type="entry name" value="AMINOTRANSFERASE"/>
    <property type="match status" value="1"/>
</dbReference>
<dbReference type="InterPro" id="IPR050596">
    <property type="entry name" value="AspAT/PAT-like"/>
</dbReference>
<organism evidence="8 9">
    <name type="scientific">Gulbenkiania indica</name>
    <dbReference type="NCBI Taxonomy" id="375574"/>
    <lineage>
        <taxon>Bacteria</taxon>
        <taxon>Pseudomonadati</taxon>
        <taxon>Pseudomonadota</taxon>
        <taxon>Betaproteobacteria</taxon>
        <taxon>Neisseriales</taxon>
        <taxon>Chromobacteriaceae</taxon>
        <taxon>Gulbenkiania</taxon>
    </lineage>
</organism>
<feature type="domain" description="Aminotransferase class I/classII large" evidence="7">
    <location>
        <begin position="31"/>
        <end position="379"/>
    </location>
</feature>
<gene>
    <name evidence="8" type="ORF">Ga0061063_0963</name>
</gene>
<dbReference type="AlphaFoldDB" id="A0A0K6GUD4"/>
<dbReference type="InterPro" id="IPR015424">
    <property type="entry name" value="PyrdxlP-dep_Trfase"/>
</dbReference>
<evidence type="ECO:0000256" key="6">
    <source>
        <dbReference type="ARBA" id="ARBA00022898"/>
    </source>
</evidence>
<keyword evidence="9" id="KW-1185">Reference proteome</keyword>
<dbReference type="Gene3D" id="3.40.640.10">
    <property type="entry name" value="Type I PLP-dependent aspartate aminotransferase-like (Major domain)"/>
    <property type="match status" value="1"/>
</dbReference>
<dbReference type="RefSeq" id="WP_072242840.1">
    <property type="nucleotide sequence ID" value="NZ_CYHA01000002.1"/>
</dbReference>
<evidence type="ECO:0000256" key="2">
    <source>
        <dbReference type="ARBA" id="ARBA00007441"/>
    </source>
</evidence>
<dbReference type="NCBIfam" id="NF006514">
    <property type="entry name" value="PRK08960.1"/>
    <property type="match status" value="1"/>
</dbReference>
<comment type="similarity">
    <text evidence="2">Belongs to the class-I pyridoxal-phosphate-dependent aminotransferase family.</text>
</comment>
<evidence type="ECO:0000256" key="5">
    <source>
        <dbReference type="ARBA" id="ARBA00022679"/>
    </source>
</evidence>
<dbReference type="GO" id="GO:0006520">
    <property type="term" value="P:amino acid metabolic process"/>
    <property type="evidence" value="ECO:0007669"/>
    <property type="project" value="InterPro"/>
</dbReference>
<dbReference type="EMBL" id="CYHA01000002">
    <property type="protein sequence ID" value="CUA82107.1"/>
    <property type="molecule type" value="Genomic_DNA"/>
</dbReference>
<dbReference type="OrthoDB" id="9803354at2"/>
<dbReference type="PANTHER" id="PTHR46383">
    <property type="entry name" value="ASPARTATE AMINOTRANSFERASE"/>
    <property type="match status" value="1"/>
</dbReference>